<comment type="caution">
    <text evidence="1">The sequence shown here is derived from an EMBL/GenBank/DDBJ whole genome shotgun (WGS) entry which is preliminary data.</text>
</comment>
<name>A0ACB8CH52_DERSI</name>
<accession>A0ACB8CH52</accession>
<protein>
    <submittedName>
        <fullName evidence="1">Uncharacterized protein</fullName>
    </submittedName>
</protein>
<evidence type="ECO:0000313" key="2">
    <source>
        <dbReference type="Proteomes" id="UP000821865"/>
    </source>
</evidence>
<dbReference type="EMBL" id="CM023476">
    <property type="protein sequence ID" value="KAH7942115.1"/>
    <property type="molecule type" value="Genomic_DNA"/>
</dbReference>
<gene>
    <name evidence="1" type="ORF">HPB49_020743</name>
</gene>
<sequence length="124" mass="14115">MHVQEEPAEVGSPAWNLHDEHRLTNGDDTNWEWTSTRSIVTTNWKWFILHPLLARVIAGIAPSLVPVFYAVYTSLFVAVQLGWEVSLAFLGQHAAFFALATLRVPAFCYVLAFLMMGQKRFLEH</sequence>
<organism evidence="1 2">
    <name type="scientific">Dermacentor silvarum</name>
    <name type="common">Tick</name>
    <dbReference type="NCBI Taxonomy" id="543639"/>
    <lineage>
        <taxon>Eukaryota</taxon>
        <taxon>Metazoa</taxon>
        <taxon>Ecdysozoa</taxon>
        <taxon>Arthropoda</taxon>
        <taxon>Chelicerata</taxon>
        <taxon>Arachnida</taxon>
        <taxon>Acari</taxon>
        <taxon>Parasitiformes</taxon>
        <taxon>Ixodida</taxon>
        <taxon>Ixodoidea</taxon>
        <taxon>Ixodidae</taxon>
        <taxon>Rhipicephalinae</taxon>
        <taxon>Dermacentor</taxon>
    </lineage>
</organism>
<reference evidence="1" key="1">
    <citation type="submission" date="2020-05" db="EMBL/GenBank/DDBJ databases">
        <title>Large-scale comparative analyses of tick genomes elucidate their genetic diversity and vector capacities.</title>
        <authorList>
            <person name="Jia N."/>
            <person name="Wang J."/>
            <person name="Shi W."/>
            <person name="Du L."/>
            <person name="Sun Y."/>
            <person name="Zhan W."/>
            <person name="Jiang J."/>
            <person name="Wang Q."/>
            <person name="Zhang B."/>
            <person name="Ji P."/>
            <person name="Sakyi L.B."/>
            <person name="Cui X."/>
            <person name="Yuan T."/>
            <person name="Jiang B."/>
            <person name="Yang W."/>
            <person name="Lam T.T.-Y."/>
            <person name="Chang Q."/>
            <person name="Ding S."/>
            <person name="Wang X."/>
            <person name="Zhu J."/>
            <person name="Ruan X."/>
            <person name="Zhao L."/>
            <person name="Wei J."/>
            <person name="Que T."/>
            <person name="Du C."/>
            <person name="Cheng J."/>
            <person name="Dai P."/>
            <person name="Han X."/>
            <person name="Huang E."/>
            <person name="Gao Y."/>
            <person name="Liu J."/>
            <person name="Shao H."/>
            <person name="Ye R."/>
            <person name="Li L."/>
            <person name="Wei W."/>
            <person name="Wang X."/>
            <person name="Wang C."/>
            <person name="Yang T."/>
            <person name="Huo Q."/>
            <person name="Li W."/>
            <person name="Guo W."/>
            <person name="Chen H."/>
            <person name="Zhou L."/>
            <person name="Ni X."/>
            <person name="Tian J."/>
            <person name="Zhou Y."/>
            <person name="Sheng Y."/>
            <person name="Liu T."/>
            <person name="Pan Y."/>
            <person name="Xia L."/>
            <person name="Li J."/>
            <person name="Zhao F."/>
            <person name="Cao W."/>
        </authorList>
    </citation>
    <scope>NUCLEOTIDE SEQUENCE</scope>
    <source>
        <strain evidence="1">Dsil-2018</strain>
    </source>
</reference>
<proteinExistence type="predicted"/>
<evidence type="ECO:0000313" key="1">
    <source>
        <dbReference type="EMBL" id="KAH7942115.1"/>
    </source>
</evidence>
<keyword evidence="2" id="KW-1185">Reference proteome</keyword>
<dbReference type="Proteomes" id="UP000821865">
    <property type="component" value="Chromosome 7"/>
</dbReference>